<evidence type="ECO:0000313" key="2">
    <source>
        <dbReference type="Proteomes" id="UP000014216"/>
    </source>
</evidence>
<accession>S0G7N4</accession>
<dbReference type="OrthoDB" id="5419808at2"/>
<sequence>MVQDTLQADGNIRGRRQVWGKLLLVLLVALMTVFSGPGVTRAAGEKNDSMPLGAGMAVNSAQSLMAEDKPDQALAVLIRYSEKQAAPVHFYIDFMTGICHTELGQTGSAAAAFQRAVDKKPDLSPAWLNLARCRYEQGQMAEAARAFENGYETSEKKQAVHLFYAASCLFQAGQADDALSVFKRLMAAHPQAISLEWKQTLVHILFDLEKFREALPWLEELAEKTQGEGRRQWQEMLLYQYLSLEMKPKALACARHLTRIHPEDPGWWKALAHVHLADNRFEQALAAMLSYSYLTPLTREESRLLADLYLSCHIPESAARQYEIWLAQYGDTLSEKQLLDKITTISRAWLAAGNPDQALAWAQKGLEKASDPDLSGIKAYVLATKTPLPLQQ</sequence>
<name>S0G7N4_9BACT</name>
<dbReference type="InterPro" id="IPR019734">
    <property type="entry name" value="TPR_rpt"/>
</dbReference>
<dbReference type="PANTHER" id="PTHR12558">
    <property type="entry name" value="CELL DIVISION CYCLE 16,23,27"/>
    <property type="match status" value="1"/>
</dbReference>
<organism evidence="1 2">
    <name type="scientific">Desulfotignum phosphitoxidans DSM 13687</name>
    <dbReference type="NCBI Taxonomy" id="1286635"/>
    <lineage>
        <taxon>Bacteria</taxon>
        <taxon>Pseudomonadati</taxon>
        <taxon>Thermodesulfobacteriota</taxon>
        <taxon>Desulfobacteria</taxon>
        <taxon>Desulfobacterales</taxon>
        <taxon>Desulfobacteraceae</taxon>
        <taxon>Desulfotignum</taxon>
    </lineage>
</organism>
<dbReference type="SUPFAM" id="SSF48452">
    <property type="entry name" value="TPR-like"/>
    <property type="match status" value="1"/>
</dbReference>
<dbReference type="Gene3D" id="1.25.40.10">
    <property type="entry name" value="Tetratricopeptide repeat domain"/>
    <property type="match status" value="3"/>
</dbReference>
<proteinExistence type="predicted"/>
<keyword evidence="2" id="KW-1185">Reference proteome</keyword>
<dbReference type="GO" id="GO:0042802">
    <property type="term" value="F:identical protein binding"/>
    <property type="evidence" value="ECO:0007669"/>
    <property type="project" value="InterPro"/>
</dbReference>
<dbReference type="InterPro" id="IPR011990">
    <property type="entry name" value="TPR-like_helical_dom_sf"/>
</dbReference>
<dbReference type="InterPro" id="IPR011717">
    <property type="entry name" value="TPR-4"/>
</dbReference>
<protein>
    <submittedName>
        <fullName evidence="1">Tetratricopeptide</fullName>
    </submittedName>
</protein>
<dbReference type="Proteomes" id="UP000014216">
    <property type="component" value="Unassembled WGS sequence"/>
</dbReference>
<dbReference type="Pfam" id="PF07721">
    <property type="entry name" value="TPR_4"/>
    <property type="match status" value="1"/>
</dbReference>
<dbReference type="Pfam" id="PF14559">
    <property type="entry name" value="TPR_19"/>
    <property type="match status" value="2"/>
</dbReference>
<gene>
    <name evidence="1" type="ORF">Dpo_1c04480</name>
</gene>
<dbReference type="EMBL" id="APJX01000001">
    <property type="protein sequence ID" value="EMS81307.1"/>
    <property type="molecule type" value="Genomic_DNA"/>
</dbReference>
<dbReference type="PANTHER" id="PTHR12558:SF13">
    <property type="entry name" value="CELL DIVISION CYCLE PROTEIN 27 HOMOLOG"/>
    <property type="match status" value="1"/>
</dbReference>
<dbReference type="AlphaFoldDB" id="S0G7N4"/>
<reference evidence="1 2" key="1">
    <citation type="journal article" date="2013" name="Genome Announc.">
        <title>Draft Genome Sequence of Desulfotignum phosphitoxidans DSM 13687 Strain FiPS-3.</title>
        <authorList>
            <person name="Poehlein A."/>
            <person name="Daniel R."/>
            <person name="Simeonova D.D."/>
        </authorList>
    </citation>
    <scope>NUCLEOTIDE SEQUENCE [LARGE SCALE GENOMIC DNA]</scope>
    <source>
        <strain evidence="1 2">DSM 13687</strain>
    </source>
</reference>
<dbReference type="RefSeq" id="WP_006964000.1">
    <property type="nucleotide sequence ID" value="NZ_APJX01000001.1"/>
</dbReference>
<dbReference type="SMART" id="SM00028">
    <property type="entry name" value="TPR"/>
    <property type="match status" value="4"/>
</dbReference>
<comment type="caution">
    <text evidence="1">The sequence shown here is derived from an EMBL/GenBank/DDBJ whole genome shotgun (WGS) entry which is preliminary data.</text>
</comment>
<evidence type="ECO:0000313" key="1">
    <source>
        <dbReference type="EMBL" id="EMS81307.1"/>
    </source>
</evidence>